<sequence>MPKVDYRKDYKDLYLPKAIPAIIDVPAMVYIMVNGQGDPKGKEYQDAVALLYALAYTIKMKGKEIAGYFEYTVFPLEGLWWCEGGAFAVNQRHNWRWIAMIRQPEFVTPAVFQWAAAMTHKKKPELDFTKPRLEVFNEGLCVQMLHSGPYANEPVTIAKMKAFMAQNGLADRTGTDRKHHEIYLSDPNRTKPEKLNTVLRLPVSK</sequence>
<dbReference type="InterPro" id="IPR011256">
    <property type="entry name" value="Reg_factor_effector_dom_sf"/>
</dbReference>
<dbReference type="InterPro" id="IPR029442">
    <property type="entry name" value="GyrI-like"/>
</dbReference>
<dbReference type="EMBL" id="CP036259">
    <property type="protein sequence ID" value="QDR81612.1"/>
    <property type="molecule type" value="Genomic_DNA"/>
</dbReference>
<dbReference type="AlphaFoldDB" id="A0A517DW78"/>
<reference evidence="2 3" key="1">
    <citation type="submission" date="2019-02" db="EMBL/GenBank/DDBJ databases">
        <title>Closed genome of Sporomusa termitida DSM 4440.</title>
        <authorList>
            <person name="Poehlein A."/>
            <person name="Daniel R."/>
        </authorList>
    </citation>
    <scope>NUCLEOTIDE SEQUENCE [LARGE SCALE GENOMIC DNA]</scope>
    <source>
        <strain evidence="2 3">DSM 4440</strain>
    </source>
</reference>
<keyword evidence="3" id="KW-1185">Reference proteome</keyword>
<dbReference type="Pfam" id="PF06445">
    <property type="entry name" value="GyrI-like"/>
    <property type="match status" value="1"/>
</dbReference>
<proteinExistence type="predicted"/>
<dbReference type="InterPro" id="IPR008319">
    <property type="entry name" value="GyrI-like_CCH_Lin2189-like"/>
</dbReference>
<name>A0A517DW78_9FIRM</name>
<organism evidence="2 3">
    <name type="scientific">Sporomusa termitida</name>
    <dbReference type="NCBI Taxonomy" id="2377"/>
    <lineage>
        <taxon>Bacteria</taxon>
        <taxon>Bacillati</taxon>
        <taxon>Bacillota</taxon>
        <taxon>Negativicutes</taxon>
        <taxon>Selenomonadales</taxon>
        <taxon>Sporomusaceae</taxon>
        <taxon>Sporomusa</taxon>
    </lineage>
</organism>
<dbReference type="Proteomes" id="UP000320776">
    <property type="component" value="Chromosome"/>
</dbReference>
<gene>
    <name evidence="2" type="ORF">SPTER_30190</name>
</gene>
<protein>
    <submittedName>
        <fullName evidence="2">GyrI-like small molecule binding domain protein</fullName>
    </submittedName>
</protein>
<evidence type="ECO:0000313" key="3">
    <source>
        <dbReference type="Proteomes" id="UP000320776"/>
    </source>
</evidence>
<feature type="domain" description="GyrI-like small molecule binding" evidence="1">
    <location>
        <begin position="21"/>
        <end position="203"/>
    </location>
</feature>
<evidence type="ECO:0000313" key="2">
    <source>
        <dbReference type="EMBL" id="QDR81612.1"/>
    </source>
</evidence>
<dbReference type="OrthoDB" id="4772335at2"/>
<dbReference type="KEGG" id="sted:SPTER_30190"/>
<dbReference type="PIRSF" id="PIRSF031644">
    <property type="entry name" value="UCP031644"/>
    <property type="match status" value="1"/>
</dbReference>
<evidence type="ECO:0000259" key="1">
    <source>
        <dbReference type="Pfam" id="PF06445"/>
    </source>
</evidence>
<accession>A0A517DW78</accession>
<dbReference type="Gene3D" id="3.20.80.10">
    <property type="entry name" value="Regulatory factor, effector binding domain"/>
    <property type="match status" value="1"/>
</dbReference>
<dbReference type="RefSeq" id="WP_144351086.1">
    <property type="nucleotide sequence ID" value="NZ_CP036259.1"/>
</dbReference>
<dbReference type="SUPFAM" id="SSF55136">
    <property type="entry name" value="Probable bacterial effector-binding domain"/>
    <property type="match status" value="1"/>
</dbReference>